<sequence>MSSFPTEFGRSSNLLAGARSLRTIQSTQAEIADAERQIATGKKVHRPSDAAGRASSVLYLRERIDAREQDQRNLDAAARHLLTAEQGLGEATDLLNEAHSLALAQVGVTSDPENRAVQATVVDGQIAGLQQVANRAFNTLPSFAGRGGERAGLQAFESFRGGIRYTGTADDLRTPVGEPGLVAFTSNGADAFGALDARVGGGVDLGPAASSATALADLGGGAGEGIRRGVIRVQVGAAAAVADLTDADTLGDAATRLTAAIESAAPGAGSVTVTPGGLVLGSAGPTITLTDPAGGFAAADLGVAGLTATAGTAAGADPAPRLTAETPLSALPGPLDLASGILVNQGGTEAVLDLSAATTVQDAQNAIEGLGLGLRLEVTADGRSLEIVQEVAGLELSLGENGGSTAADLGLTTFGAATALSSFRHGEGVVAVDGDDFTVTLADGTAFGVDLTGAATVSDVLGRTNAAAAAAGVGPADFNLSLAATGTGLVFQDNTAGPASMSVAWDNQSHALEHLGFPPTASAGPGGTLAGGDTATVHVANAFTHLSGLAASLRADDTAGISLAGTGLEGDTDRLIAARSGVAVRAAGLEDARERAIDLTETETAMLSELTDADLAEVISRYQRLQIQLQASMQTTAQSLRLSLFDYLG</sequence>
<dbReference type="STRING" id="1142394.PSMK_01550"/>
<proteinExistence type="predicted"/>
<dbReference type="OrthoDB" id="226594at2"/>
<organism evidence="2 3">
    <name type="scientific">Phycisphaera mikurensis (strain NBRC 102666 / KCTC 22515 / FYK2301M01)</name>
    <dbReference type="NCBI Taxonomy" id="1142394"/>
    <lineage>
        <taxon>Bacteria</taxon>
        <taxon>Pseudomonadati</taxon>
        <taxon>Planctomycetota</taxon>
        <taxon>Phycisphaerae</taxon>
        <taxon>Phycisphaerales</taxon>
        <taxon>Phycisphaeraceae</taxon>
        <taxon>Phycisphaera</taxon>
    </lineage>
</organism>
<dbReference type="EMBL" id="AP012338">
    <property type="protein sequence ID" value="BAM02314.1"/>
    <property type="molecule type" value="Genomic_DNA"/>
</dbReference>
<dbReference type="SUPFAM" id="SSF64518">
    <property type="entry name" value="Phase 1 flagellin"/>
    <property type="match status" value="2"/>
</dbReference>
<keyword evidence="3" id="KW-1185">Reference proteome</keyword>
<evidence type="ECO:0000313" key="2">
    <source>
        <dbReference type="EMBL" id="BAM02314.1"/>
    </source>
</evidence>
<accession>I0IAM6</accession>
<dbReference type="PANTHER" id="PTHR42792:SF1">
    <property type="entry name" value="FLAGELLAR HOOK-ASSOCIATED PROTEIN 3"/>
    <property type="match status" value="1"/>
</dbReference>
<feature type="domain" description="Flagellin N-terminal" evidence="1">
    <location>
        <begin position="18"/>
        <end position="136"/>
    </location>
</feature>
<dbReference type="Pfam" id="PF00669">
    <property type="entry name" value="Flagellin_N"/>
    <property type="match status" value="1"/>
</dbReference>
<dbReference type="KEGG" id="phm:PSMK_01550"/>
<evidence type="ECO:0000259" key="1">
    <source>
        <dbReference type="Pfam" id="PF00669"/>
    </source>
</evidence>
<dbReference type="HOGENOM" id="CLU_422010_0_0_0"/>
<dbReference type="RefSeq" id="WP_014435534.1">
    <property type="nucleotide sequence ID" value="NC_017080.1"/>
</dbReference>
<keyword evidence="2" id="KW-0966">Cell projection</keyword>
<dbReference type="AlphaFoldDB" id="I0IAM6"/>
<dbReference type="InterPro" id="IPR001492">
    <property type="entry name" value="Flagellin"/>
</dbReference>
<evidence type="ECO:0000313" key="3">
    <source>
        <dbReference type="Proteomes" id="UP000007881"/>
    </source>
</evidence>
<protein>
    <submittedName>
        <fullName evidence="2">Putative flagellar hook-associated protein 3</fullName>
    </submittedName>
</protein>
<dbReference type="GO" id="GO:0009288">
    <property type="term" value="C:bacterial-type flagellum"/>
    <property type="evidence" value="ECO:0007669"/>
    <property type="project" value="InterPro"/>
</dbReference>
<dbReference type="Gene3D" id="1.20.1330.10">
    <property type="entry name" value="f41 fragment of flagellin, N-terminal domain"/>
    <property type="match status" value="2"/>
</dbReference>
<dbReference type="PANTHER" id="PTHR42792">
    <property type="entry name" value="FLAGELLIN"/>
    <property type="match status" value="1"/>
</dbReference>
<gene>
    <name evidence="2" type="primary">flgL</name>
    <name evidence="2" type="ordered locus">PSMK_01550</name>
</gene>
<dbReference type="GO" id="GO:0005198">
    <property type="term" value="F:structural molecule activity"/>
    <property type="evidence" value="ECO:0007669"/>
    <property type="project" value="InterPro"/>
</dbReference>
<dbReference type="InterPro" id="IPR001029">
    <property type="entry name" value="Flagellin_N"/>
</dbReference>
<name>I0IAM6_PHYMF</name>
<reference evidence="2 3" key="1">
    <citation type="submission" date="2012-02" db="EMBL/GenBank/DDBJ databases">
        <title>Complete genome sequence of Phycisphaera mikurensis NBRC 102666.</title>
        <authorList>
            <person name="Ankai A."/>
            <person name="Hosoyama A."/>
            <person name="Terui Y."/>
            <person name="Sekine M."/>
            <person name="Fukai R."/>
            <person name="Kato Y."/>
            <person name="Nakamura S."/>
            <person name="Yamada-Narita S."/>
            <person name="Kawakoshi A."/>
            <person name="Fukunaga Y."/>
            <person name="Yamazaki S."/>
            <person name="Fujita N."/>
        </authorList>
    </citation>
    <scope>NUCLEOTIDE SEQUENCE [LARGE SCALE GENOMIC DNA]</scope>
    <source>
        <strain evidence="3">NBRC 102666 / KCTC 22515 / FYK2301M01</strain>
    </source>
</reference>
<keyword evidence="2" id="KW-0282">Flagellum</keyword>
<dbReference type="eggNOG" id="COG1344">
    <property type="taxonomic scope" value="Bacteria"/>
</dbReference>
<dbReference type="Proteomes" id="UP000007881">
    <property type="component" value="Chromosome"/>
</dbReference>
<keyword evidence="2" id="KW-0969">Cilium</keyword>